<dbReference type="Pfam" id="PF21365">
    <property type="entry name" value="Glyco_hydro_31_3rd"/>
    <property type="match status" value="1"/>
</dbReference>
<comment type="similarity">
    <text evidence="1">Belongs to the NDRG family.</text>
</comment>
<dbReference type="InterPro" id="IPR048395">
    <property type="entry name" value="Glyco_hydro_31_C"/>
</dbReference>
<dbReference type="AlphaFoldDB" id="A0A9Q0RXU7"/>
<feature type="domain" description="Glycoside hydrolase family 31 TIM barrel" evidence="5">
    <location>
        <begin position="303"/>
        <end position="584"/>
    </location>
</feature>
<dbReference type="PANTHER" id="PTHR46959:SF2">
    <property type="entry name" value="SULFOQUINOVOSIDASE"/>
    <property type="match status" value="1"/>
</dbReference>
<dbReference type="Gene3D" id="3.20.20.80">
    <property type="entry name" value="Glycosidases"/>
    <property type="match status" value="1"/>
</dbReference>
<evidence type="ECO:0000313" key="9">
    <source>
        <dbReference type="Proteomes" id="UP001151699"/>
    </source>
</evidence>
<dbReference type="SUPFAM" id="SSF74650">
    <property type="entry name" value="Galactose mutarotase-like"/>
    <property type="match status" value="1"/>
</dbReference>
<comment type="caution">
    <text evidence="8">The sequence shown here is derived from an EMBL/GenBank/DDBJ whole genome shotgun (WGS) entry which is preliminary data.</text>
</comment>
<dbReference type="InterPro" id="IPR013780">
    <property type="entry name" value="Glyco_hydro_b"/>
</dbReference>
<dbReference type="GO" id="GO:0005975">
    <property type="term" value="P:carbohydrate metabolic process"/>
    <property type="evidence" value="ECO:0007669"/>
    <property type="project" value="InterPro"/>
</dbReference>
<dbReference type="OrthoDB" id="1334205at2759"/>
<evidence type="ECO:0000256" key="4">
    <source>
        <dbReference type="SAM" id="Phobius"/>
    </source>
</evidence>
<dbReference type="SUPFAM" id="SSF53474">
    <property type="entry name" value="alpha/beta-Hydrolases"/>
    <property type="match status" value="1"/>
</dbReference>
<reference evidence="8" key="1">
    <citation type="submission" date="2022-07" db="EMBL/GenBank/DDBJ databases">
        <authorList>
            <person name="Trinca V."/>
            <person name="Uliana J.V.C."/>
            <person name="Torres T.T."/>
            <person name="Ward R.J."/>
            <person name="Monesi N."/>
        </authorList>
    </citation>
    <scope>NUCLEOTIDE SEQUENCE</scope>
    <source>
        <strain evidence="8">HSMRA1968</strain>
        <tissue evidence="8">Whole embryos</tissue>
    </source>
</reference>
<dbReference type="NCBIfam" id="NF007746">
    <property type="entry name" value="PRK10426.1"/>
    <property type="match status" value="1"/>
</dbReference>
<gene>
    <name evidence="8" type="primary">yihQ</name>
    <name evidence="8" type="ORF">Bhyg_14811</name>
</gene>
<dbReference type="Pfam" id="PF03096">
    <property type="entry name" value="Ndr"/>
    <property type="match status" value="1"/>
</dbReference>
<proteinExistence type="inferred from homology"/>
<dbReference type="SUPFAM" id="SSF51011">
    <property type="entry name" value="Glycosyl hydrolase domain"/>
    <property type="match status" value="1"/>
</dbReference>
<dbReference type="Gene3D" id="2.60.40.1760">
    <property type="entry name" value="glycosyl hydrolase (family 31)"/>
    <property type="match status" value="1"/>
</dbReference>
<dbReference type="SUPFAM" id="SSF51445">
    <property type="entry name" value="(Trans)glycosidases"/>
    <property type="match status" value="1"/>
</dbReference>
<dbReference type="CDD" id="cd06594">
    <property type="entry name" value="GH31_glucosidase_YihQ"/>
    <property type="match status" value="1"/>
</dbReference>
<protein>
    <submittedName>
        <fullName evidence="8">Sulfoquinovosidase</fullName>
    </submittedName>
</protein>
<comment type="similarity">
    <text evidence="2">Belongs to the glycosyl hydrolase 31 family.</text>
</comment>
<sequence>MDLQLNFDIVIPVKMFNTALFLLLTIRVTFIGTLVVERDSNSFHVFVNGLEVFKHSNSDPMFYISKTSVSFIEHHGNFRINETIDDGPVLMNTFSLHEDAFENDKIIWTAELTNGEDNSSGVIVLQFWEGDTINDVELGVRFEVSLTTQDYNRIGIRIPSENSENFYGLGEQFTDFNLKGHKYTIWTREQGVGRNLSHPLTQIMEIINPGTGGDFDYTYWPQPTFVSSRRYFFSLDSVAYSIFNFESTSFVDISIQAGRFFGYFVVDQMSLLSLVKQISKIYGRQPVLPEWVSNGAILGVQGGTDKMLQFIDEAEEHGVAVSAMWIQDWSGKITTTFGTRVFWNWEWNRDWYPRLNEVIAELREMKNIRVLSYINPSLNIEGNVFKEGEQFGYFLRQEDDLQRTYVQDFGEFYCGTVDVWNSEAVNWYKNIIKENLLDLGFSGWMADFGEYTPITASTSNSSVYLTGEERHNLLPLLWAKINREAIEEAGLLNEIMFWTRSGAAGASGYSTMLWGAFSAAFSGMGLFHFDIGGFTTIEALNLIDLTRSKELLLRSAEFAVFTPVMRTHEGNQPAANRQIYSDEDTWRQFARLTQIFQMLSNYSRSTIRQNSEEGIPVMRPLFLHYETDADSFRNNYQYMYGDDLLVAPVLRIRQEQQTVYLPPDEWVYLWDDSKTIRAGPINVTVASPLGYTPVFYRISSKWAELFDEIRIKHSNKRYVVNTDKSGEINVVVQGDLTQQEKRAVFMTVHDLGCNHNSFQEFVNSPCMTEIKERSCFIHIDVSGHADNAGALPDSFQFPSLKTLGEDLVTVLDFLHVKYVIGLGEGAGANVLARFGIAHPSRSLGLILINVTGSAASVVETFKTKFINWKGDEVASSAENFLVFHKFGHQISSEVNPDKEKIMADYQSRLRTNLNSKNVGLYFKAFMNRTDLSLKDCKIDTLLITGMLSPYAPMVEKLHRDVNKEKINMLKIERAGDVLTDAPSKVAQSILLFCKGQGLLTSVAMPGVDRNRAYSTSSGGSVELANRLSRGMSMEEYDKPNIRRLSITMALHTIFVIIFIQEIQSQGNCCRFNLKCYYCNQKRRNKQIYKSRNYNTLGHYASRNFLLNLKKKLNSSKLRIKSLPTVIKIFFALISLTTSPFWTFTVLLFTRLAKPFRRAMYASRFSFNLNQSNELLVTSKPYDLASRKLSAIDAKM</sequence>
<evidence type="ECO:0000259" key="7">
    <source>
        <dbReference type="Pfam" id="PF21365"/>
    </source>
</evidence>
<dbReference type="InterPro" id="IPR052990">
    <property type="entry name" value="Sulfoquinovosidase_GH31"/>
</dbReference>
<feature type="domain" description="Glycoside hydrolase family 31 N-terminal" evidence="6">
    <location>
        <begin position="116"/>
        <end position="189"/>
    </location>
</feature>
<keyword evidence="4" id="KW-1133">Transmembrane helix</keyword>
<name>A0A9Q0RXU7_9DIPT</name>
<evidence type="ECO:0000259" key="6">
    <source>
        <dbReference type="Pfam" id="PF13802"/>
    </source>
</evidence>
<keyword evidence="4" id="KW-0472">Membrane</keyword>
<dbReference type="Gene3D" id="2.60.40.1180">
    <property type="entry name" value="Golgi alpha-mannosidase II"/>
    <property type="match status" value="1"/>
</dbReference>
<evidence type="ECO:0000313" key="8">
    <source>
        <dbReference type="EMBL" id="KAJ6636223.1"/>
    </source>
</evidence>
<dbReference type="InterPro" id="IPR044112">
    <property type="entry name" value="YihQ_TIM-like"/>
</dbReference>
<feature type="transmembrane region" description="Helical" evidence="4">
    <location>
        <begin position="1128"/>
        <end position="1149"/>
    </location>
</feature>
<dbReference type="GO" id="GO:0030246">
    <property type="term" value="F:carbohydrate binding"/>
    <property type="evidence" value="ECO:0007669"/>
    <property type="project" value="InterPro"/>
</dbReference>
<dbReference type="CDD" id="cd14752">
    <property type="entry name" value="GH31_N"/>
    <property type="match status" value="1"/>
</dbReference>
<keyword evidence="4" id="KW-0812">Transmembrane</keyword>
<dbReference type="EMBL" id="WJQU01000004">
    <property type="protein sequence ID" value="KAJ6636223.1"/>
    <property type="molecule type" value="Genomic_DNA"/>
</dbReference>
<dbReference type="Gene3D" id="3.40.50.1820">
    <property type="entry name" value="alpha/beta hydrolase"/>
    <property type="match status" value="1"/>
</dbReference>
<dbReference type="InterPro" id="IPR000322">
    <property type="entry name" value="Glyco_hydro_31_TIM"/>
</dbReference>
<dbReference type="Pfam" id="PF01055">
    <property type="entry name" value="Glyco_hydro_31_2nd"/>
    <property type="match status" value="1"/>
</dbReference>
<dbReference type="InterPro" id="IPR004142">
    <property type="entry name" value="NDRG"/>
</dbReference>
<feature type="domain" description="Glycosyl hydrolase family 31 C-terminal" evidence="7">
    <location>
        <begin position="614"/>
        <end position="697"/>
    </location>
</feature>
<dbReference type="GO" id="GO:0090599">
    <property type="term" value="F:alpha-glucosidase activity"/>
    <property type="evidence" value="ECO:0007669"/>
    <property type="project" value="UniProtKB-ARBA"/>
</dbReference>
<evidence type="ECO:0000259" key="5">
    <source>
        <dbReference type="Pfam" id="PF01055"/>
    </source>
</evidence>
<evidence type="ECO:0000256" key="3">
    <source>
        <dbReference type="ARBA" id="ARBA00022729"/>
    </source>
</evidence>
<dbReference type="Proteomes" id="UP001151699">
    <property type="component" value="Chromosome C"/>
</dbReference>
<dbReference type="PANTHER" id="PTHR46959">
    <property type="entry name" value="SULFOQUINOVOSIDASE"/>
    <property type="match status" value="1"/>
</dbReference>
<dbReference type="Pfam" id="PF13802">
    <property type="entry name" value="Gal_mutarotas_2"/>
    <property type="match status" value="1"/>
</dbReference>
<dbReference type="InterPro" id="IPR029058">
    <property type="entry name" value="AB_hydrolase_fold"/>
</dbReference>
<keyword evidence="9" id="KW-1185">Reference proteome</keyword>
<evidence type="ECO:0000256" key="2">
    <source>
        <dbReference type="ARBA" id="ARBA00007806"/>
    </source>
</evidence>
<organism evidence="8 9">
    <name type="scientific">Pseudolycoriella hygida</name>
    <dbReference type="NCBI Taxonomy" id="35572"/>
    <lineage>
        <taxon>Eukaryota</taxon>
        <taxon>Metazoa</taxon>
        <taxon>Ecdysozoa</taxon>
        <taxon>Arthropoda</taxon>
        <taxon>Hexapoda</taxon>
        <taxon>Insecta</taxon>
        <taxon>Pterygota</taxon>
        <taxon>Neoptera</taxon>
        <taxon>Endopterygota</taxon>
        <taxon>Diptera</taxon>
        <taxon>Nematocera</taxon>
        <taxon>Sciaroidea</taxon>
        <taxon>Sciaridae</taxon>
        <taxon>Pseudolycoriella</taxon>
    </lineage>
</organism>
<dbReference type="InterPro" id="IPR017853">
    <property type="entry name" value="GH"/>
</dbReference>
<keyword evidence="3" id="KW-0732">Signal</keyword>
<dbReference type="InterPro" id="IPR025887">
    <property type="entry name" value="Glyco_hydro_31_N_dom"/>
</dbReference>
<accession>A0A9Q0RXU7</accession>
<dbReference type="InterPro" id="IPR011013">
    <property type="entry name" value="Gal_mutarotase_sf_dom"/>
</dbReference>
<evidence type="ECO:0000256" key="1">
    <source>
        <dbReference type="ARBA" id="ARBA00005598"/>
    </source>
</evidence>